<reference evidence="2" key="1">
    <citation type="submission" date="2016-06" db="EMBL/GenBank/DDBJ databases">
        <title>Complete genome sequence of Actinoalloteichus fjordicus DSM 46855 (=ADI127-17), type strain of the new species Actinoalloteichus fjordicus.</title>
        <authorList>
            <person name="Ruckert C."/>
            <person name="Nouioui I."/>
            <person name="Willmese J."/>
            <person name="van Wezel G."/>
            <person name="Klenk H.-P."/>
            <person name="Kalinowski J."/>
            <person name="Zotchev S.B."/>
        </authorList>
    </citation>
    <scope>NUCLEOTIDE SEQUENCE [LARGE SCALE GENOMIC DNA]</scope>
    <source>
        <strain evidence="2">ADI127-7</strain>
    </source>
</reference>
<accession>A0AAC9L7V6</accession>
<dbReference type="KEGG" id="acad:UA74_02120"/>
<dbReference type="Gene3D" id="3.40.50.300">
    <property type="entry name" value="P-loop containing nucleotide triphosphate hydrolases"/>
    <property type="match status" value="1"/>
</dbReference>
<protein>
    <recommendedName>
        <fullName evidence="3">HPr kinase</fullName>
    </recommendedName>
</protein>
<dbReference type="AlphaFoldDB" id="A0AAC9L7V6"/>
<gene>
    <name evidence="1" type="ORF">UA74_02120</name>
</gene>
<proteinExistence type="predicted"/>
<organism evidence="1 2">
    <name type="scientific">Actinoalloteichus fjordicus</name>
    <dbReference type="NCBI Taxonomy" id="1612552"/>
    <lineage>
        <taxon>Bacteria</taxon>
        <taxon>Bacillati</taxon>
        <taxon>Actinomycetota</taxon>
        <taxon>Actinomycetes</taxon>
        <taxon>Pseudonocardiales</taxon>
        <taxon>Pseudonocardiaceae</taxon>
        <taxon>Actinoalloteichus</taxon>
    </lineage>
</organism>
<dbReference type="Proteomes" id="UP000185511">
    <property type="component" value="Chromosome"/>
</dbReference>
<name>A0AAC9L7V6_9PSEU</name>
<dbReference type="InterPro" id="IPR027417">
    <property type="entry name" value="P-loop_NTPase"/>
</dbReference>
<sequence length="378" mass="40894">MNSSADPSRNLSTWGCHAGDVAFTIAAPPEWLSAQRAYLSDFLTTPPRELVLAAFNIRVHTDGAAFRQVAEVIRRSPTTGIVEPVTGLLMKEARQATGRRCYVIATDNVEHQPGAYAVAVQGQDIDLFVHAGTGNAHRYPIRLVREAMLRTYEDAGGVIFHAAGVDVDGVAVMVCGPRGAGKTTVTAALLRSPGAALLSNDRLVVYQGDHVIAVPLPVPTARGTIQAFPELEHLVHRRTADGSEFDRMPADFGSVVKHAFTAREFAEAFGASLIARSTLRLVVVPRLADTDEPARARRLPMAAARRVIAANCFTPRDEFWVRPWLVPRRRTDVQLDNQASAAIEYLATTVPCIEMSFGVRNAVGDLVRALNNATEGLG</sequence>
<dbReference type="EMBL" id="CP016076">
    <property type="protein sequence ID" value="APU12511.1"/>
    <property type="molecule type" value="Genomic_DNA"/>
</dbReference>
<evidence type="ECO:0000313" key="2">
    <source>
        <dbReference type="Proteomes" id="UP000185511"/>
    </source>
</evidence>
<keyword evidence="2" id="KW-1185">Reference proteome</keyword>
<evidence type="ECO:0008006" key="3">
    <source>
        <dbReference type="Google" id="ProtNLM"/>
    </source>
</evidence>
<evidence type="ECO:0000313" key="1">
    <source>
        <dbReference type="EMBL" id="APU12511.1"/>
    </source>
</evidence>
<dbReference type="SUPFAM" id="SSF53795">
    <property type="entry name" value="PEP carboxykinase-like"/>
    <property type="match status" value="1"/>
</dbReference>